<dbReference type="InterPro" id="IPR036397">
    <property type="entry name" value="RNaseH_sf"/>
</dbReference>
<reference evidence="1" key="1">
    <citation type="submission" date="2020-08" db="EMBL/GenBank/DDBJ databases">
        <title>Multicomponent nature underlies the extraordinary mechanical properties of spider dragline silk.</title>
        <authorList>
            <person name="Kono N."/>
            <person name="Nakamura H."/>
            <person name="Mori M."/>
            <person name="Yoshida Y."/>
            <person name="Ohtoshi R."/>
            <person name="Malay A.D."/>
            <person name="Moran D.A.P."/>
            <person name="Tomita M."/>
            <person name="Numata K."/>
            <person name="Arakawa K."/>
        </authorList>
    </citation>
    <scope>NUCLEOTIDE SEQUENCE</scope>
</reference>
<dbReference type="Proteomes" id="UP000887159">
    <property type="component" value="Unassembled WGS sequence"/>
</dbReference>
<dbReference type="Gene3D" id="3.30.420.10">
    <property type="entry name" value="Ribonuclease H-like superfamily/Ribonuclease H"/>
    <property type="match status" value="1"/>
</dbReference>
<dbReference type="EMBL" id="BMAU01021389">
    <property type="protein sequence ID" value="GFY29692.1"/>
    <property type="molecule type" value="Genomic_DNA"/>
</dbReference>
<dbReference type="GO" id="GO:0003676">
    <property type="term" value="F:nucleic acid binding"/>
    <property type="evidence" value="ECO:0007669"/>
    <property type="project" value="InterPro"/>
</dbReference>
<comment type="caution">
    <text evidence="1">The sequence shown here is derived from an EMBL/GenBank/DDBJ whole genome shotgun (WGS) entry which is preliminary data.</text>
</comment>
<accession>A0A8X6W7E5</accession>
<proteinExistence type="predicted"/>
<evidence type="ECO:0000313" key="1">
    <source>
        <dbReference type="EMBL" id="GFY29692.1"/>
    </source>
</evidence>
<organism evidence="1 2">
    <name type="scientific">Trichonephila clavipes</name>
    <name type="common">Golden silk orbweaver</name>
    <name type="synonym">Nephila clavipes</name>
    <dbReference type="NCBI Taxonomy" id="2585209"/>
    <lineage>
        <taxon>Eukaryota</taxon>
        <taxon>Metazoa</taxon>
        <taxon>Ecdysozoa</taxon>
        <taxon>Arthropoda</taxon>
        <taxon>Chelicerata</taxon>
        <taxon>Arachnida</taxon>
        <taxon>Araneae</taxon>
        <taxon>Araneomorphae</taxon>
        <taxon>Entelegynae</taxon>
        <taxon>Araneoidea</taxon>
        <taxon>Nephilidae</taxon>
        <taxon>Trichonephila</taxon>
    </lineage>
</organism>
<evidence type="ECO:0000313" key="2">
    <source>
        <dbReference type="Proteomes" id="UP000887159"/>
    </source>
</evidence>
<sequence length="308" mass="35314">MLRKGRYETWIASDEALVYISFATDKAKKQFIPCEKRALQRCNCFAKGKLAVGCYGMVGNVLSRFNKIILCRTEDKNLVLKHGIKKELWFQQDGATCHTARAAIYLLKDTLGDHLISCFGPVNWPPRSCDLTPLDYFLWGYVKSLVYADKLQTLDYLEYNIRRVIADIRPQMLENSLKIGRPDWITSEPAVAVLCQKSYLKCEHASQVAEISNGVYGADIVTANYVQLWFRRFRLGIFDVKDAPRTGRPVVENVDKITEVIEVDRHVSSRSIAQKLKIDHKTVLSHLRKVGFKKELHVWVPHQLTPKT</sequence>
<name>A0A8X6W7E5_TRICX</name>
<dbReference type="PANTHER" id="PTHR47326">
    <property type="entry name" value="TRANSPOSABLE ELEMENT TC3 TRANSPOSASE-LIKE PROTEIN"/>
    <property type="match status" value="1"/>
</dbReference>
<dbReference type="PANTHER" id="PTHR47326:SF1">
    <property type="entry name" value="HTH PSQ-TYPE DOMAIN-CONTAINING PROTEIN"/>
    <property type="match status" value="1"/>
</dbReference>
<gene>
    <name evidence="1" type="primary">EAI_04805</name>
    <name evidence="1" type="ORF">TNCV_1812721</name>
</gene>
<dbReference type="AlphaFoldDB" id="A0A8X6W7E5"/>
<keyword evidence="2" id="KW-1185">Reference proteome</keyword>
<protein>
    <submittedName>
        <fullName evidence="1">Histone-lysine N-methyltransferase SETMAR</fullName>
    </submittedName>
</protein>